<comment type="caution">
    <text evidence="2">The sequence shown here is derived from an EMBL/GenBank/DDBJ whole genome shotgun (WGS) entry which is preliminary data.</text>
</comment>
<feature type="compositionally biased region" description="Basic and acidic residues" evidence="1">
    <location>
        <begin position="34"/>
        <end position="43"/>
    </location>
</feature>
<feature type="non-terminal residue" evidence="2">
    <location>
        <position position="152"/>
    </location>
</feature>
<organism evidence="2 3">
    <name type="scientific">Thalassiosira oceanica</name>
    <name type="common">Marine diatom</name>
    <dbReference type="NCBI Taxonomy" id="159749"/>
    <lineage>
        <taxon>Eukaryota</taxon>
        <taxon>Sar</taxon>
        <taxon>Stramenopiles</taxon>
        <taxon>Ochrophyta</taxon>
        <taxon>Bacillariophyta</taxon>
        <taxon>Coscinodiscophyceae</taxon>
        <taxon>Thalassiosirophycidae</taxon>
        <taxon>Thalassiosirales</taxon>
        <taxon>Thalassiosiraceae</taxon>
        <taxon>Thalassiosira</taxon>
    </lineage>
</organism>
<gene>
    <name evidence="2" type="ORF">THAOC_22410</name>
</gene>
<dbReference type="EMBL" id="AGNL01027918">
    <property type="protein sequence ID" value="EJK57535.1"/>
    <property type="molecule type" value="Genomic_DNA"/>
</dbReference>
<name>K0RX43_THAOC</name>
<evidence type="ECO:0000313" key="3">
    <source>
        <dbReference type="Proteomes" id="UP000266841"/>
    </source>
</evidence>
<reference evidence="2 3" key="1">
    <citation type="journal article" date="2012" name="Genome Biol.">
        <title>Genome and low-iron response of an oceanic diatom adapted to chronic iron limitation.</title>
        <authorList>
            <person name="Lommer M."/>
            <person name="Specht M."/>
            <person name="Roy A.S."/>
            <person name="Kraemer L."/>
            <person name="Andreson R."/>
            <person name="Gutowska M.A."/>
            <person name="Wolf J."/>
            <person name="Bergner S.V."/>
            <person name="Schilhabel M.B."/>
            <person name="Klostermeier U.C."/>
            <person name="Beiko R.G."/>
            <person name="Rosenstiel P."/>
            <person name="Hippler M."/>
            <person name="Laroche J."/>
        </authorList>
    </citation>
    <scope>NUCLEOTIDE SEQUENCE [LARGE SCALE GENOMIC DNA]</scope>
    <source>
        <strain evidence="2 3">CCMP1005</strain>
    </source>
</reference>
<dbReference type="AlphaFoldDB" id="K0RX43"/>
<feature type="region of interest" description="Disordered" evidence="1">
    <location>
        <begin position="1"/>
        <end position="152"/>
    </location>
</feature>
<accession>K0RX43</accession>
<proteinExistence type="predicted"/>
<dbReference type="Proteomes" id="UP000266841">
    <property type="component" value="Unassembled WGS sequence"/>
</dbReference>
<feature type="compositionally biased region" description="Polar residues" evidence="1">
    <location>
        <begin position="18"/>
        <end position="33"/>
    </location>
</feature>
<evidence type="ECO:0000313" key="2">
    <source>
        <dbReference type="EMBL" id="EJK57535.1"/>
    </source>
</evidence>
<feature type="compositionally biased region" description="Basic and acidic residues" evidence="1">
    <location>
        <begin position="129"/>
        <end position="141"/>
    </location>
</feature>
<protein>
    <submittedName>
        <fullName evidence="2">Uncharacterized protein</fullName>
    </submittedName>
</protein>
<keyword evidence="3" id="KW-1185">Reference proteome</keyword>
<feature type="compositionally biased region" description="Basic and acidic residues" evidence="1">
    <location>
        <begin position="53"/>
        <end position="62"/>
    </location>
</feature>
<evidence type="ECO:0000256" key="1">
    <source>
        <dbReference type="SAM" id="MobiDB-lite"/>
    </source>
</evidence>
<sequence>MIAETSVAGLVSHRRADSTTTAALSTVEPCNSRNRVENKRDGADDSSVVGLGRNERTPERVVSHLGNTVKATRPGVPPKKAPCQDERAGTISCRSFPGATNTDDGKGFSSERPGGSFERRSTAAVPDHGLADGKKTQRDLDGPYGTFASEQP</sequence>